<dbReference type="PANTHER" id="PTHR34720">
    <property type="entry name" value="MICROCYSTIN DEPENDENT PROTEIN"/>
    <property type="match status" value="1"/>
</dbReference>
<comment type="caution">
    <text evidence="2">The sequence shown here is derived from an EMBL/GenBank/DDBJ whole genome shotgun (WGS) entry which is preliminary data.</text>
</comment>
<dbReference type="Gene3D" id="2.60.120.200">
    <property type="match status" value="2"/>
</dbReference>
<dbReference type="GO" id="GO:0000272">
    <property type="term" value="P:polysaccharide catabolic process"/>
    <property type="evidence" value="ECO:0007669"/>
    <property type="project" value="InterPro"/>
</dbReference>
<dbReference type="EMBL" id="ANOF01000034">
    <property type="protein sequence ID" value="EMI28449.1"/>
    <property type="molecule type" value="Genomic_DNA"/>
</dbReference>
<evidence type="ECO:0000313" key="3">
    <source>
        <dbReference type="Proteomes" id="UP000011996"/>
    </source>
</evidence>
<dbReference type="InterPro" id="IPR013320">
    <property type="entry name" value="ConA-like_dom_sf"/>
</dbReference>
<dbReference type="SUPFAM" id="SSF49899">
    <property type="entry name" value="Concanavalin A-like lectins/glucanases"/>
    <property type="match status" value="2"/>
</dbReference>
<proteinExistence type="predicted"/>
<organism evidence="2 3">
    <name type="scientific">Rhodopirellula europaea SH398</name>
    <dbReference type="NCBI Taxonomy" id="1263868"/>
    <lineage>
        <taxon>Bacteria</taxon>
        <taxon>Pseudomonadati</taxon>
        <taxon>Planctomycetota</taxon>
        <taxon>Planctomycetia</taxon>
        <taxon>Pirellulales</taxon>
        <taxon>Pirellulaceae</taxon>
        <taxon>Rhodopirellula</taxon>
    </lineage>
</organism>
<dbReference type="STRING" id="1263868.RESH_00924"/>
<dbReference type="SMART" id="SM00710">
    <property type="entry name" value="PbH1"/>
    <property type="match status" value="31"/>
</dbReference>
<feature type="region of interest" description="Disordered" evidence="1">
    <location>
        <begin position="1"/>
        <end position="26"/>
    </location>
</feature>
<evidence type="ECO:0000256" key="1">
    <source>
        <dbReference type="SAM" id="MobiDB-lite"/>
    </source>
</evidence>
<sequence>MIQKTSRTAQLDSSTDSLSRNAGRKLTRTNLKNRRRNKRRTLRCESLEARRVLTSYLVDTVADEIADDGFVSLREAIQAANTNSAVGDAAAGEAGGITTDTIRFDSSLADAVITLNGSELEITDALRITLGEANSVTIDADGASRVVRVADGAGEVSIRDLTLTGGVAEVGGGLLIEGINRVLLNDVSVIGNEATGAAGTQGGGGIFNVASTLTIRGGSISDNVASGASGSGGGLFSAAGDVVIRDTNIQSNTANRAGGGIEMGIGTLLLSDVNLGGISRDLGNVAGPGGTVTEGGTGAPGNGGGLHVTGDGGATLSSITVTGGLVGNNIAATEGGGLWNQSGVTMSVSGDARITGNRANGASNTQGGGGIFNNGGTLTVTSVEVSNNATLGVAGGGGGIATSGGFVSIDNALIAGNFAAGASGSGGGLLAIGDAQLNVVDSEISGNVASRAGGGIEIATSASSGNALTLLNVALSENNAGVVSDDATAAAPGNGGALHVTGPANTQIVNSFINENIAAREGGGVWNDQGVMTIENSDFFANSAFGDASDDGGGAIFNNGGTVNVADTSIDLNFAEGLAGSGGGILSVGGRVSLFDTSITRNFANRAGGGIESAGGTRLDLESIDLIGNVAGPTGSAAPGNGGGIHVTGTGDTTITGGSVLDNSAAREGGGLWNDQGTMTVVGTLISENVASGGAADDGGGGIFNNGGTLLVSRATISMNAANGVAGSGGGVLSVGGQATISDSTLTGNVANRAGGGIEVAGGTLTELTDTDLIDNVAGPDGSAAPGNGGGLHVTGGGDTTITGGDVRSNFAALEGGGLWNGSGTMTVDGTTIRGNVASGDAADDGGGGIFNNGGTLIVTGAMITSNAADGISGSGGGVLNLGGTATISDTAITGNVANRAGGGIESTSDSTTTLTNVSLDGNNAGVAVPGAALSDSLLAYSFDGSGTSATPQGTAAGAPELNFIANGGAAADLRGGPGSGVSGAADDFAFDNTASNGITGASRGEHAADFDGIDALDAFTLSGWFMLPSTATESIGRQDALIENGVIASSGTPSGFRLRGGDRADSGTLQLTVNGRSAVESSDAYTEIGEYVFFAVSYDGTATEENVKFYKGTVGSGVQLVDTFSLDAGPVVNENIPLTIGVTQTSGLTLNPFNGLLDNIRIDSSAVDVSQLESIRFGAIGLTDSIAANPGNGGGLHISGNGVVEITDGTVNGNLAAAEGGGLWNSATGRLVVDGTLISGNTASEGGGVYTDGGSTVLTDVDVADNTAKGSGGGIYSGPSDALFSALSVTDSTISGNTSGATEPGTGGGGIFAASNTVVTDTDIVGNTAVEGSADGGGILIVSGDFSATDFSITGGEITGNQAARAGGGVENSSGFFTAIGTDFIENSAGVNGGALHQSGGGILGVLTVINDAVVRGNTAVNEGGGFWASSGDGFSLNLMSVSDSLFEENTAMFGGAVFGDGMADVSIDRTVFTNNSAVVNGGGIAIEDGSLFLADSVFTGNSAEGNSPGLGGGAIFTGAENQILNTDLINNTASMPLGNGGGILVTETGSGTYFGGTIQGNTAGRAGGGIEVSGQLTLDQGFDSGDDVPMLIDSNTAGINGGGLHISGAGEVTIRRAFVTGNMAAGEGGGLWNSAAGTLDVSTTTLEGNVASGDDADQGGGAIFSDGGFVSVDESLIIDNLANGAAGSGGAILAKGDLTVTTTSITGNIAVRAGGGIEIVGDGETVLTDVNLDRNSAGLDRSLAGANVPAPLLAYGFNETGTSANASGSAANAAGDPMLNFNANGNTNPADLHGGSGSGVSGEADDLAFDNTASSGFFNAAGAQHSADFDAIDTLEAFTLSGWFQLPSGGNSIGNQDGLIENGSLSGSNQGGFRLRAGAANNASTLRLTVDGTTVESDAVYTETGEYVFFAVSYDGTATNDNVKFFKGTSAMDVALVSTHSLNAGPVNDVAAPLVVGKTPQSFFFNPFNGLLDNIRIDGSALSQNSLEFVRADAAGQATGINANPGNGGGLHVSGSANVTVTGGTVSGNFAASEGGGLWNGAGLLTVDGTTIESNVATGDGADNGGGGIFNNAGDVTISNATIEDNVATGASGSGGGLLSLTGEISITDSSFDANGANRAGGGIEIVDGTVTLTNTDLVDNDVNGVATEGMAAPGNGGGLHVSGVADIVVDGGLISGNVAASEGGGLWNQAGSTLTILGGAVIQTNTALGDAADNGGGGVFNNGGVVDIRDASIVSNFADGASGSGGGLLNVAGGVVTITDSTISRNVASRAGGGIEDNSVPAGTVATGNSITLVGVTLDRNNAGVVGGRAGALFAAPGNGGGLHISGAGNVLISTSTVADNVAANEGGGLWNSVGILTVDSSTVQGNETPSGGGIYNNAAGGDVVVTNSTISGNSAETGGGIESEAGSVTLTSSTIAFNDADAGGGVNVVGGTLSIESSIVGSNSADTGPNINGAATSVGNNVIGNTSGATLSGTSASDRLNVNPGIAPLGDNGGPTMTHSLIPGSPALGNGDPAGVAVDQRGVERPQGVGTDSGSFESTLAPSANSPSGGFRSAADVDGSGEVTALDALLVINSLGTQARGGEGEAASSRANENAIKLDVNDDGRVSALDALMVINALNSLDSAELGTQEPDTAFAPSDLPSDSSLVQRQRDIDEQLLLQLALDALNARTF</sequence>
<dbReference type="PANTHER" id="PTHR34720:SF9">
    <property type="entry name" value="BLR4714 PROTEIN"/>
    <property type="match status" value="1"/>
</dbReference>
<dbReference type="GO" id="GO:0004553">
    <property type="term" value="F:hydrolase activity, hydrolyzing O-glycosyl compounds"/>
    <property type="evidence" value="ECO:0007669"/>
    <property type="project" value="InterPro"/>
</dbReference>
<dbReference type="RefSeq" id="WP_008664134.1">
    <property type="nucleotide sequence ID" value="NZ_ANOF01000034.1"/>
</dbReference>
<dbReference type="InterPro" id="IPR059226">
    <property type="entry name" value="Choice_anch_Q_dom"/>
</dbReference>
<evidence type="ECO:0000313" key="2">
    <source>
        <dbReference type="EMBL" id="EMI28449.1"/>
    </source>
</evidence>
<dbReference type="InterPro" id="IPR002105">
    <property type="entry name" value="Dockerin_1_rpt"/>
</dbReference>
<dbReference type="Proteomes" id="UP000011996">
    <property type="component" value="Unassembled WGS sequence"/>
</dbReference>
<protein>
    <submittedName>
        <fullName evidence="2">Extracellular nuclease</fullName>
    </submittedName>
</protein>
<feature type="compositionally biased region" description="Polar residues" evidence="1">
    <location>
        <begin position="2534"/>
        <end position="2552"/>
    </location>
</feature>
<dbReference type="InterPro" id="IPR006626">
    <property type="entry name" value="PbH1"/>
</dbReference>
<dbReference type="SUPFAM" id="SSF63446">
    <property type="entry name" value="Type I dockerin domain"/>
    <property type="match status" value="1"/>
</dbReference>
<dbReference type="NCBIfam" id="NF041518">
    <property type="entry name" value="choice_anch_Q"/>
    <property type="match status" value="1"/>
</dbReference>
<name>M5SQC2_9BACT</name>
<dbReference type="Gene3D" id="1.10.1330.10">
    <property type="entry name" value="Dockerin domain"/>
    <property type="match status" value="1"/>
</dbReference>
<dbReference type="InterPro" id="IPR036439">
    <property type="entry name" value="Dockerin_dom_sf"/>
</dbReference>
<gene>
    <name evidence="2" type="ORF">RESH_00924</name>
</gene>
<dbReference type="PATRIC" id="fig|1263868.3.peg.999"/>
<feature type="region of interest" description="Disordered" evidence="1">
    <location>
        <begin position="2528"/>
        <end position="2559"/>
    </location>
</feature>
<dbReference type="OrthoDB" id="218987at2"/>
<dbReference type="InterPro" id="IPR011050">
    <property type="entry name" value="Pectin_lyase_fold/virulence"/>
</dbReference>
<feature type="compositionally biased region" description="Polar residues" evidence="1">
    <location>
        <begin position="1"/>
        <end position="20"/>
    </location>
</feature>
<dbReference type="Pfam" id="PF00404">
    <property type="entry name" value="Dockerin_1"/>
    <property type="match status" value="1"/>
</dbReference>
<accession>M5SQC2</accession>
<dbReference type="SUPFAM" id="SSF51126">
    <property type="entry name" value="Pectin lyase-like"/>
    <property type="match status" value="10"/>
</dbReference>
<reference evidence="2 3" key="1">
    <citation type="journal article" date="2013" name="Mar. Genomics">
        <title>Expression of sulfatases in Rhodopirellula baltica and the diversity of sulfatases in the genus Rhodopirellula.</title>
        <authorList>
            <person name="Wegner C.E."/>
            <person name="Richter-Heitmann T."/>
            <person name="Klindworth A."/>
            <person name="Klockow C."/>
            <person name="Richter M."/>
            <person name="Achstetter T."/>
            <person name="Glockner F.O."/>
            <person name="Harder J."/>
        </authorList>
    </citation>
    <scope>NUCLEOTIDE SEQUENCE [LARGE SCALE GENOMIC DNA]</scope>
    <source>
        <strain evidence="2 3">SH398</strain>
    </source>
</reference>